<dbReference type="InterPro" id="IPR049730">
    <property type="entry name" value="SNF2/RAD54-like_C"/>
</dbReference>
<dbReference type="SMART" id="SM00490">
    <property type="entry name" value="HELICc"/>
    <property type="match status" value="1"/>
</dbReference>
<dbReference type="InterPro" id="IPR001650">
    <property type="entry name" value="Helicase_C-like"/>
</dbReference>
<dbReference type="PROSITE" id="PS51192">
    <property type="entry name" value="HELICASE_ATP_BIND_1"/>
    <property type="match status" value="1"/>
</dbReference>
<reference evidence="4" key="1">
    <citation type="submission" date="2021-04" db="EMBL/GenBank/DDBJ databases">
        <title>novel species isolated from subtropical streams in China.</title>
        <authorList>
            <person name="Lu H."/>
        </authorList>
    </citation>
    <scope>NUCLEOTIDE SEQUENCE</scope>
    <source>
        <strain evidence="4">LFS511W</strain>
    </source>
</reference>
<gene>
    <name evidence="4" type="ORF">KDM89_04100</name>
</gene>
<dbReference type="GO" id="GO:0016787">
    <property type="term" value="F:hydrolase activity"/>
    <property type="evidence" value="ECO:0007669"/>
    <property type="project" value="UniProtKB-KW"/>
</dbReference>
<dbReference type="GO" id="GO:0005524">
    <property type="term" value="F:ATP binding"/>
    <property type="evidence" value="ECO:0007669"/>
    <property type="project" value="InterPro"/>
</dbReference>
<dbReference type="InterPro" id="IPR014001">
    <property type="entry name" value="Helicase_ATP-bd"/>
</dbReference>
<protein>
    <submittedName>
        <fullName evidence="4">DEAD/DEAH box helicase</fullName>
    </submittedName>
</protein>
<dbReference type="CDD" id="cd18793">
    <property type="entry name" value="SF2_C_SNF"/>
    <property type="match status" value="1"/>
</dbReference>
<dbReference type="InterPro" id="IPR000330">
    <property type="entry name" value="SNF2_N"/>
</dbReference>
<keyword evidence="4" id="KW-0067">ATP-binding</keyword>
<dbReference type="EMBL" id="JAGSPN010000002">
    <property type="protein sequence ID" value="MBR7781316.1"/>
    <property type="molecule type" value="Genomic_DNA"/>
</dbReference>
<dbReference type="Pfam" id="PF00271">
    <property type="entry name" value="Helicase_C"/>
    <property type="match status" value="1"/>
</dbReference>
<evidence type="ECO:0000313" key="5">
    <source>
        <dbReference type="Proteomes" id="UP000680067"/>
    </source>
</evidence>
<dbReference type="SMART" id="SM00487">
    <property type="entry name" value="DEXDc"/>
    <property type="match status" value="1"/>
</dbReference>
<dbReference type="Gene3D" id="3.40.50.300">
    <property type="entry name" value="P-loop containing nucleotide triphosphate hydrolases"/>
    <property type="match status" value="1"/>
</dbReference>
<name>A0A941I585_9BURK</name>
<dbReference type="Proteomes" id="UP000680067">
    <property type="component" value="Unassembled WGS sequence"/>
</dbReference>
<dbReference type="InterPro" id="IPR027417">
    <property type="entry name" value="P-loop_NTPase"/>
</dbReference>
<dbReference type="SUPFAM" id="SSF52540">
    <property type="entry name" value="P-loop containing nucleoside triphosphate hydrolases"/>
    <property type="match status" value="2"/>
</dbReference>
<organism evidence="4 5">
    <name type="scientific">Undibacterium luofuense</name>
    <dbReference type="NCBI Taxonomy" id="2828733"/>
    <lineage>
        <taxon>Bacteria</taxon>
        <taxon>Pseudomonadati</taxon>
        <taxon>Pseudomonadota</taxon>
        <taxon>Betaproteobacteria</taxon>
        <taxon>Burkholderiales</taxon>
        <taxon>Oxalobacteraceae</taxon>
        <taxon>Undibacterium</taxon>
    </lineage>
</organism>
<keyword evidence="1" id="KW-0378">Hydrolase</keyword>
<dbReference type="PANTHER" id="PTHR10799">
    <property type="entry name" value="SNF2/RAD54 HELICASE FAMILY"/>
    <property type="match status" value="1"/>
</dbReference>
<feature type="domain" description="Helicase ATP-binding" evidence="2">
    <location>
        <begin position="917"/>
        <end position="1070"/>
    </location>
</feature>
<evidence type="ECO:0000259" key="2">
    <source>
        <dbReference type="PROSITE" id="PS51192"/>
    </source>
</evidence>
<dbReference type="Gene3D" id="3.40.50.10810">
    <property type="entry name" value="Tandem AAA-ATPase domain"/>
    <property type="match status" value="1"/>
</dbReference>
<feature type="domain" description="Helicase C-terminal" evidence="3">
    <location>
        <begin position="1196"/>
        <end position="1350"/>
    </location>
</feature>
<evidence type="ECO:0000259" key="3">
    <source>
        <dbReference type="PROSITE" id="PS51194"/>
    </source>
</evidence>
<dbReference type="PROSITE" id="PS51194">
    <property type="entry name" value="HELICASE_CTER"/>
    <property type="match status" value="1"/>
</dbReference>
<dbReference type="RefSeq" id="WP_212686681.1">
    <property type="nucleotide sequence ID" value="NZ_JAGSPN010000002.1"/>
</dbReference>
<proteinExistence type="predicted"/>
<keyword evidence="5" id="KW-1185">Reference proteome</keyword>
<dbReference type="InterPro" id="IPR038718">
    <property type="entry name" value="SNF2-like_sf"/>
</dbReference>
<accession>A0A941I585</accession>
<sequence>MNWLTELNEDELPVVYAVALYDTAMTAAKLTDLFQARAQTDAMGNPYSPRLLKEVCAGLTRKHILKQEIGIGLVLEDGLRMTVILHMFRQGILRTWIAGVRDMLKRLGEYQYWKSYDGAFYGREVQFSVLSGRTDEALLWREKLFSVKNLQGNLPADKFFATDDGVQLFSELRVMDQGMMLTDLFQHANWTLADCARAYQFGCEHAEKLGANWPQLISLLCWQAILRGDLSALEKLMPRVQPAYLPELQMVLSVMQNKIAQACSLAQTYSEAQRAGTGKRKFFLSGPGGLFAAVALLAKNDAASLKLAKSQIDEGVKQRDAYTYFALQPLLNHLQQGTQLPHSAFAVRTTHDVDALFEAHASDWLDAPSHPRLQTKLNDMRDLMQARGYLWIAAEADGLLVKRFSQAPVLAGWHEKAGWQPVLQILQKEEPWKRALEALSQLRPQTEAKEEAPAEQTRLAWMLEMEFQQLRAEPREQKRNGKAAWSKGRAVALRRLLQEPPVYLTEQDRQITAHAIRRTAGAFGSEYDFDIQKALPLMTGHPAIYWMDAPEVRVDLARGEVALQLQERGEHIALQLDPYVAPNEQMVWRKETPTRLVVYQSSPEIRQISGILGRGMQVPVSARQQLLDAIAAIAPHMVIHSDLPELASNVKTINADATLYAHLLPLQEGLRLQMLVRPLPEGSWLMPGSGAAVLMGEVDGSMVQAARDTDAEKRKLTEVIAACPALPATGEMPEWELQTPEQCLELLSQLRALEDQGLSLIWPEGERYRLNGSRSMQNMRLSIKRQGEWFVAGGELVLDDGKVIALRELLQMMDSAKGRFLKIGEKDWLALTASFQRKLEQLRALGEVNGRGQLRLHPLSANAVAEITDEAAQLTVDAAWQEQLSRLSTLDAFVPEVPAGLQATLREYQQQGFEWLTRLAHWGVGACLADDMGLGKTVQTLALLLHRAAGGPALVVAPVSVAMNWIAEAQKFAPDLKICAYHQRRKLEDPAAFDVVVTSYGLLQTDAKVFARQHWHTVVLDEAQVIKNAATKRSQAAMALEADFRMIATGTPVENHLGELWNLFRFINPGLLGSKEQFNDRFALPVEKGNQQAKQLLKKLIQPFILRRTKTQVLTELPPRTEITLQVELSDEERHVYEALRQEALEKLASSGEGADGSSLKVLTEITRLRRFCCHPSLVLRQQEMQGSKLQVFSDTLTEILDNRHKVLVFSQFVDHLALVREVLEQRDIAYQYLDGSTPPVERKRRVDAFQSGEGDVFLISLKAGGTGLNLTAADYVIHLDPWWNPAVEDQASDRAHRMGQQKPVTIYRLVTSNTIEEKILALHAQKRDLADSLLEGGDASARLDANALLQLLKEGI</sequence>
<dbReference type="CDD" id="cd18012">
    <property type="entry name" value="DEXQc_arch_SWI2_SNF2"/>
    <property type="match status" value="1"/>
</dbReference>
<dbReference type="GO" id="GO:0004386">
    <property type="term" value="F:helicase activity"/>
    <property type="evidence" value="ECO:0007669"/>
    <property type="project" value="UniProtKB-KW"/>
</dbReference>
<dbReference type="Pfam" id="PF00176">
    <property type="entry name" value="SNF2-rel_dom"/>
    <property type="match status" value="1"/>
</dbReference>
<keyword evidence="4" id="KW-0347">Helicase</keyword>
<keyword evidence="4" id="KW-0547">Nucleotide-binding</keyword>
<evidence type="ECO:0000256" key="1">
    <source>
        <dbReference type="ARBA" id="ARBA00022801"/>
    </source>
</evidence>
<comment type="caution">
    <text evidence="4">The sequence shown here is derived from an EMBL/GenBank/DDBJ whole genome shotgun (WGS) entry which is preliminary data.</text>
</comment>
<evidence type="ECO:0000313" key="4">
    <source>
        <dbReference type="EMBL" id="MBR7781316.1"/>
    </source>
</evidence>